<gene>
    <name evidence="1" type="ORF">INT44_005389</name>
</gene>
<dbReference type="EMBL" id="JAEPRA010000003">
    <property type="protein sequence ID" value="KAG2187699.1"/>
    <property type="molecule type" value="Genomic_DNA"/>
</dbReference>
<proteinExistence type="predicted"/>
<dbReference type="AlphaFoldDB" id="A0A8H7Q9I1"/>
<comment type="caution">
    <text evidence="1">The sequence shown here is derived from an EMBL/GenBank/DDBJ whole genome shotgun (WGS) entry which is preliminary data.</text>
</comment>
<sequence>MKSTNVRTNRLHLGDENYDMNTVTKDEYGDKGRTSLLVFKMPYIYGFTPWHVLNQRVTGKAKLHYEITVETNVENEFVKVQANRKQTCRVHLFSQ</sequence>
<accession>A0A8H7Q9I1</accession>
<reference evidence="1" key="1">
    <citation type="submission" date="2020-12" db="EMBL/GenBank/DDBJ databases">
        <title>Metabolic potential, ecology and presence of endohyphal bacteria is reflected in genomic diversity of Mucoromycotina.</title>
        <authorList>
            <person name="Muszewska A."/>
            <person name="Okrasinska A."/>
            <person name="Steczkiewicz K."/>
            <person name="Drgas O."/>
            <person name="Orlowska M."/>
            <person name="Perlinska-Lenart U."/>
            <person name="Aleksandrzak-Piekarczyk T."/>
            <person name="Szatraj K."/>
            <person name="Zielenkiewicz U."/>
            <person name="Pilsyk S."/>
            <person name="Malc E."/>
            <person name="Mieczkowski P."/>
            <person name="Kruszewska J.S."/>
            <person name="Biernat P."/>
            <person name="Pawlowska J."/>
        </authorList>
    </citation>
    <scope>NUCLEOTIDE SEQUENCE</scope>
    <source>
        <strain evidence="1">WA0000051536</strain>
    </source>
</reference>
<keyword evidence="2" id="KW-1185">Reference proteome</keyword>
<name>A0A8H7Q9I1_9FUNG</name>
<evidence type="ECO:0000313" key="2">
    <source>
        <dbReference type="Proteomes" id="UP000612746"/>
    </source>
</evidence>
<protein>
    <submittedName>
        <fullName evidence="1">Uncharacterized protein</fullName>
    </submittedName>
</protein>
<dbReference type="Proteomes" id="UP000612746">
    <property type="component" value="Unassembled WGS sequence"/>
</dbReference>
<organism evidence="1 2">
    <name type="scientific">Umbelopsis vinacea</name>
    <dbReference type="NCBI Taxonomy" id="44442"/>
    <lineage>
        <taxon>Eukaryota</taxon>
        <taxon>Fungi</taxon>
        <taxon>Fungi incertae sedis</taxon>
        <taxon>Mucoromycota</taxon>
        <taxon>Mucoromycotina</taxon>
        <taxon>Umbelopsidomycetes</taxon>
        <taxon>Umbelopsidales</taxon>
        <taxon>Umbelopsidaceae</taxon>
        <taxon>Umbelopsis</taxon>
    </lineage>
</organism>
<evidence type="ECO:0000313" key="1">
    <source>
        <dbReference type="EMBL" id="KAG2187699.1"/>
    </source>
</evidence>